<reference evidence="2" key="1">
    <citation type="journal article" date="2020" name="Stud. Mycol.">
        <title>101 Dothideomycetes genomes: a test case for predicting lifestyles and emergence of pathogens.</title>
        <authorList>
            <person name="Haridas S."/>
            <person name="Albert R."/>
            <person name="Binder M."/>
            <person name="Bloem J."/>
            <person name="Labutti K."/>
            <person name="Salamov A."/>
            <person name="Andreopoulos B."/>
            <person name="Baker S."/>
            <person name="Barry K."/>
            <person name="Bills G."/>
            <person name="Bluhm B."/>
            <person name="Cannon C."/>
            <person name="Castanera R."/>
            <person name="Culley D."/>
            <person name="Daum C."/>
            <person name="Ezra D."/>
            <person name="Gonzalez J."/>
            <person name="Henrissat B."/>
            <person name="Kuo A."/>
            <person name="Liang C."/>
            <person name="Lipzen A."/>
            <person name="Lutzoni F."/>
            <person name="Magnuson J."/>
            <person name="Mondo S."/>
            <person name="Nolan M."/>
            <person name="Ohm R."/>
            <person name="Pangilinan J."/>
            <person name="Park H.-J."/>
            <person name="Ramirez L."/>
            <person name="Alfaro M."/>
            <person name="Sun H."/>
            <person name="Tritt A."/>
            <person name="Yoshinaga Y."/>
            <person name="Zwiers L.-H."/>
            <person name="Turgeon B."/>
            <person name="Goodwin S."/>
            <person name="Spatafora J."/>
            <person name="Crous P."/>
            <person name="Grigoriev I."/>
        </authorList>
    </citation>
    <scope>NUCLEOTIDE SEQUENCE</scope>
    <source>
        <strain evidence="2">CBS 183.55</strain>
    </source>
</reference>
<dbReference type="EMBL" id="ML978964">
    <property type="protein sequence ID" value="KAF1930176.1"/>
    <property type="molecule type" value="Genomic_DNA"/>
</dbReference>
<feature type="transmembrane region" description="Helical" evidence="1">
    <location>
        <begin position="31"/>
        <end position="56"/>
    </location>
</feature>
<feature type="transmembrane region" description="Helical" evidence="1">
    <location>
        <begin position="76"/>
        <end position="103"/>
    </location>
</feature>
<evidence type="ECO:0000256" key="1">
    <source>
        <dbReference type="SAM" id="Phobius"/>
    </source>
</evidence>
<name>A0A6A5RV57_9PLEO</name>
<protein>
    <submittedName>
        <fullName evidence="2">Uncharacterized protein</fullName>
    </submittedName>
</protein>
<dbReference type="GeneID" id="54347668"/>
<gene>
    <name evidence="2" type="ORF">M421DRAFT_3921</name>
</gene>
<keyword evidence="1" id="KW-0812">Transmembrane</keyword>
<evidence type="ECO:0000313" key="2">
    <source>
        <dbReference type="EMBL" id="KAF1930176.1"/>
    </source>
</evidence>
<proteinExistence type="predicted"/>
<organism evidence="2 3">
    <name type="scientific">Didymella exigua CBS 183.55</name>
    <dbReference type="NCBI Taxonomy" id="1150837"/>
    <lineage>
        <taxon>Eukaryota</taxon>
        <taxon>Fungi</taxon>
        <taxon>Dikarya</taxon>
        <taxon>Ascomycota</taxon>
        <taxon>Pezizomycotina</taxon>
        <taxon>Dothideomycetes</taxon>
        <taxon>Pleosporomycetidae</taxon>
        <taxon>Pleosporales</taxon>
        <taxon>Pleosporineae</taxon>
        <taxon>Didymellaceae</taxon>
        <taxon>Didymella</taxon>
    </lineage>
</organism>
<sequence length="180" mass="19839">MDPTHRTHGPPSLPRALLLRLVSIATRLTTLIVKVIGTALAVFLVPRTIHVLVLCLDGLYEMLGRRAASPWELQSFSGFGAVVGLLIMAVLHHLLFLIGYGAIFDEDLSGPYKEGAEKGKRGVTWERVLMRVIIPLFLYGGLCVLAWRVWKLSGDGREVVRANTVDLVDDAGAGLVWRDR</sequence>
<feature type="transmembrane region" description="Helical" evidence="1">
    <location>
        <begin position="128"/>
        <end position="147"/>
    </location>
</feature>
<keyword evidence="1" id="KW-0472">Membrane</keyword>
<keyword evidence="1" id="KW-1133">Transmembrane helix</keyword>
<keyword evidence="3" id="KW-1185">Reference proteome</keyword>
<dbReference type="OrthoDB" id="3792161at2759"/>
<dbReference type="AlphaFoldDB" id="A0A6A5RV57"/>
<dbReference type="RefSeq" id="XP_033450424.1">
    <property type="nucleotide sequence ID" value="XM_033590016.1"/>
</dbReference>
<accession>A0A6A5RV57</accession>
<dbReference type="Proteomes" id="UP000800082">
    <property type="component" value="Unassembled WGS sequence"/>
</dbReference>
<evidence type="ECO:0000313" key="3">
    <source>
        <dbReference type="Proteomes" id="UP000800082"/>
    </source>
</evidence>